<organism evidence="2 3">
    <name type="scientific">Acropora cervicornis</name>
    <name type="common">Staghorn coral</name>
    <dbReference type="NCBI Taxonomy" id="6130"/>
    <lineage>
        <taxon>Eukaryota</taxon>
        <taxon>Metazoa</taxon>
        <taxon>Cnidaria</taxon>
        <taxon>Anthozoa</taxon>
        <taxon>Hexacorallia</taxon>
        <taxon>Scleractinia</taxon>
        <taxon>Astrocoeniina</taxon>
        <taxon>Acroporidae</taxon>
        <taxon>Acropora</taxon>
    </lineage>
</organism>
<evidence type="ECO:0000313" key="2">
    <source>
        <dbReference type="EMBL" id="KAK2565481.1"/>
    </source>
</evidence>
<evidence type="ECO:0000313" key="3">
    <source>
        <dbReference type="Proteomes" id="UP001249851"/>
    </source>
</evidence>
<keyword evidence="3" id="KW-1185">Reference proteome</keyword>
<evidence type="ECO:0000259" key="1">
    <source>
        <dbReference type="Pfam" id="PF20478"/>
    </source>
</evidence>
<name>A0AAD9QQF2_ACRCE</name>
<sequence>MQPVCFALLCDCYYPETSWPFLTCHLVIHTCVRSKRNLSEKMNESEATSLDVTNDNEHSNVGEGLINCYGSPVGRIAVSHRNTEFSRTSGEGSRVVFIESLTVDQCNRLLLEVLCTGRGSLEYARELVNSEDPEPDTPMGEYGTPDWCVCNVCVDMASEEDNRCCGKRSCVTSYEMFRNIVLEREVLNIAIRARCDIRAQVADFEMNSYRKAAYRHYLLWKYGKLGKCNPRVCPSCVGLVRQTYPSPDGEYKGFRRH</sequence>
<dbReference type="EMBL" id="JARQWQ010000019">
    <property type="protein sequence ID" value="KAK2565481.1"/>
    <property type="molecule type" value="Genomic_DNA"/>
</dbReference>
<protein>
    <submittedName>
        <fullName evidence="2">P2X purinoceptor 7</fullName>
    </submittedName>
</protein>
<gene>
    <name evidence="2" type="ORF">P5673_010546</name>
</gene>
<dbReference type="Proteomes" id="UP001249851">
    <property type="component" value="Unassembled WGS sequence"/>
</dbReference>
<dbReference type="InterPro" id="IPR046815">
    <property type="entry name" value="P2RX7_C"/>
</dbReference>
<reference evidence="2" key="1">
    <citation type="journal article" date="2023" name="G3 (Bethesda)">
        <title>Whole genome assembly and annotation of the endangered Caribbean coral Acropora cervicornis.</title>
        <authorList>
            <person name="Selwyn J.D."/>
            <person name="Vollmer S.V."/>
        </authorList>
    </citation>
    <scope>NUCLEOTIDE SEQUENCE</scope>
    <source>
        <strain evidence="2">K2</strain>
    </source>
</reference>
<reference evidence="2" key="2">
    <citation type="journal article" date="2023" name="Science">
        <title>Genomic signatures of disease resistance in endangered staghorn corals.</title>
        <authorList>
            <person name="Vollmer S.V."/>
            <person name="Selwyn J.D."/>
            <person name="Despard B.A."/>
            <person name="Roesel C.L."/>
        </authorList>
    </citation>
    <scope>NUCLEOTIDE SEQUENCE</scope>
    <source>
        <strain evidence="2">K2</strain>
    </source>
</reference>
<dbReference type="PANTHER" id="PTHR36981">
    <property type="entry name" value="ZGC:195170"/>
    <property type="match status" value="1"/>
</dbReference>
<comment type="caution">
    <text evidence="2">The sequence shown here is derived from an EMBL/GenBank/DDBJ whole genome shotgun (WGS) entry which is preliminary data.</text>
</comment>
<feature type="domain" description="P2X purinoreceptor 7 intracellular" evidence="1">
    <location>
        <begin position="132"/>
        <end position="255"/>
    </location>
</feature>
<accession>A0AAD9QQF2</accession>
<dbReference type="Pfam" id="PF20478">
    <property type="entry name" value="P2RX7_C"/>
    <property type="match status" value="1"/>
</dbReference>
<dbReference type="PANTHER" id="PTHR36981:SF3">
    <property type="entry name" value="UBIQUITIN-LIKE PROTEASE FAMILY PROFILE DOMAIN-CONTAINING PROTEIN"/>
    <property type="match status" value="1"/>
</dbReference>
<proteinExistence type="predicted"/>
<dbReference type="AlphaFoldDB" id="A0AAD9QQF2"/>